<evidence type="ECO:0000256" key="2">
    <source>
        <dbReference type="ARBA" id="ARBA00009539"/>
    </source>
</evidence>
<dbReference type="Pfam" id="PF00186">
    <property type="entry name" value="DHFR_1"/>
    <property type="match status" value="1"/>
</dbReference>
<evidence type="ECO:0000256" key="7">
    <source>
        <dbReference type="ARBA" id="ARBA00025067"/>
    </source>
</evidence>
<proteinExistence type="inferred from homology"/>
<organism evidence="10 11">
    <name type="scientific">Clostridium lentum</name>
    <dbReference type="NCBI Taxonomy" id="2763037"/>
    <lineage>
        <taxon>Bacteria</taxon>
        <taxon>Bacillati</taxon>
        <taxon>Bacillota</taxon>
        <taxon>Clostridia</taxon>
        <taxon>Eubacteriales</taxon>
        <taxon>Clostridiaceae</taxon>
        <taxon>Clostridium</taxon>
    </lineage>
</organism>
<dbReference type="PRINTS" id="PR00070">
    <property type="entry name" value="DHFR"/>
</dbReference>
<dbReference type="Gene3D" id="3.40.430.10">
    <property type="entry name" value="Dihydrofolate Reductase, subunit A"/>
    <property type="match status" value="1"/>
</dbReference>
<dbReference type="PANTHER" id="PTHR48069:SF3">
    <property type="entry name" value="DIHYDROFOLATE REDUCTASE"/>
    <property type="match status" value="1"/>
</dbReference>
<dbReference type="InterPro" id="IPR024072">
    <property type="entry name" value="DHFR-like_dom_sf"/>
</dbReference>
<dbReference type="GO" id="GO:0070401">
    <property type="term" value="F:NADP+ binding"/>
    <property type="evidence" value="ECO:0007669"/>
    <property type="project" value="UniProtKB-ARBA"/>
</dbReference>
<evidence type="ECO:0000256" key="3">
    <source>
        <dbReference type="ARBA" id="ARBA00012856"/>
    </source>
</evidence>
<evidence type="ECO:0000259" key="9">
    <source>
        <dbReference type="PROSITE" id="PS51330"/>
    </source>
</evidence>
<dbReference type="AlphaFoldDB" id="A0A8I0ABS7"/>
<evidence type="ECO:0000313" key="11">
    <source>
        <dbReference type="Proteomes" id="UP000662088"/>
    </source>
</evidence>
<dbReference type="InterPro" id="IPR012259">
    <property type="entry name" value="DHFR"/>
</dbReference>
<dbReference type="UniPathway" id="UPA00077">
    <property type="reaction ID" value="UER00158"/>
</dbReference>
<evidence type="ECO:0000256" key="1">
    <source>
        <dbReference type="ARBA" id="ARBA00004903"/>
    </source>
</evidence>
<evidence type="ECO:0000256" key="6">
    <source>
        <dbReference type="ARBA" id="ARBA00023002"/>
    </source>
</evidence>
<dbReference type="GO" id="GO:0046654">
    <property type="term" value="P:tetrahydrofolate biosynthetic process"/>
    <property type="evidence" value="ECO:0007669"/>
    <property type="project" value="UniProtKB-UniPathway"/>
</dbReference>
<dbReference type="Proteomes" id="UP000662088">
    <property type="component" value="Unassembled WGS sequence"/>
</dbReference>
<dbReference type="PROSITE" id="PS51330">
    <property type="entry name" value="DHFR_2"/>
    <property type="match status" value="1"/>
</dbReference>
<protein>
    <recommendedName>
        <fullName evidence="3 8">Dihydrofolate reductase</fullName>
        <ecNumber evidence="3 8">1.5.1.3</ecNumber>
    </recommendedName>
</protein>
<dbReference type="GO" id="GO:0006730">
    <property type="term" value="P:one-carbon metabolic process"/>
    <property type="evidence" value="ECO:0007669"/>
    <property type="project" value="UniProtKB-KW"/>
</dbReference>
<dbReference type="FunFam" id="3.40.430.10:FF:000001">
    <property type="entry name" value="Dihydrofolate reductase"/>
    <property type="match status" value="1"/>
</dbReference>
<comment type="pathway">
    <text evidence="1 8">Cofactor biosynthesis; tetrahydrofolate biosynthesis; 5,6,7,8-tetrahydrofolate from 7,8-dihydrofolate: step 1/1.</text>
</comment>
<dbReference type="SUPFAM" id="SSF53597">
    <property type="entry name" value="Dihydrofolate reductase-like"/>
    <property type="match status" value="1"/>
</dbReference>
<dbReference type="GO" id="GO:0046452">
    <property type="term" value="P:dihydrofolate metabolic process"/>
    <property type="evidence" value="ECO:0007669"/>
    <property type="project" value="TreeGrafter"/>
</dbReference>
<dbReference type="PANTHER" id="PTHR48069">
    <property type="entry name" value="DIHYDROFOLATE REDUCTASE"/>
    <property type="match status" value="1"/>
</dbReference>
<dbReference type="CDD" id="cd00209">
    <property type="entry name" value="DHFR"/>
    <property type="match status" value="1"/>
</dbReference>
<keyword evidence="4 8" id="KW-0554">One-carbon metabolism</keyword>
<evidence type="ECO:0000256" key="4">
    <source>
        <dbReference type="ARBA" id="ARBA00022563"/>
    </source>
</evidence>
<dbReference type="PIRSF" id="PIRSF000194">
    <property type="entry name" value="DHFR"/>
    <property type="match status" value="1"/>
</dbReference>
<dbReference type="GO" id="GO:0005829">
    <property type="term" value="C:cytosol"/>
    <property type="evidence" value="ECO:0007669"/>
    <property type="project" value="TreeGrafter"/>
</dbReference>
<keyword evidence="5 8" id="KW-0521">NADP</keyword>
<evidence type="ECO:0000256" key="8">
    <source>
        <dbReference type="PIRNR" id="PIRNR000194"/>
    </source>
</evidence>
<name>A0A8I0ABS7_9CLOT</name>
<sequence>MISIIVAKAQNNIIGGNNKLLWHISDDLKRFKEITSGNTIIMGRKTFESLPGVLPNRKHIILTRDKNFSVDNENVEVIHNADQIINNYKNSPVEAFIIGGGEIYKEFLPHADKIYLTEVLKDFSGDTSFPQIDLENWAVDYSSHILTNAKDGLQYKFINYIKKA</sequence>
<evidence type="ECO:0000313" key="10">
    <source>
        <dbReference type="EMBL" id="MBC5641001.1"/>
    </source>
</evidence>
<comment type="caution">
    <text evidence="10">The sequence shown here is derived from an EMBL/GenBank/DDBJ whole genome shotgun (WGS) entry which is preliminary data.</text>
</comment>
<dbReference type="RefSeq" id="WP_022211968.1">
    <property type="nucleotide sequence ID" value="NZ_JACOOQ010000021.1"/>
</dbReference>
<dbReference type="GO" id="GO:0046655">
    <property type="term" value="P:folic acid metabolic process"/>
    <property type="evidence" value="ECO:0007669"/>
    <property type="project" value="TreeGrafter"/>
</dbReference>
<feature type="domain" description="DHFR" evidence="9">
    <location>
        <begin position="1"/>
        <end position="162"/>
    </location>
</feature>
<comment type="catalytic activity">
    <reaction evidence="8">
        <text>(6S)-5,6,7,8-tetrahydrofolate + NADP(+) = 7,8-dihydrofolate + NADPH + H(+)</text>
        <dbReference type="Rhea" id="RHEA:15009"/>
        <dbReference type="ChEBI" id="CHEBI:15378"/>
        <dbReference type="ChEBI" id="CHEBI:57451"/>
        <dbReference type="ChEBI" id="CHEBI:57453"/>
        <dbReference type="ChEBI" id="CHEBI:57783"/>
        <dbReference type="ChEBI" id="CHEBI:58349"/>
        <dbReference type="EC" id="1.5.1.3"/>
    </reaction>
</comment>
<keyword evidence="11" id="KW-1185">Reference proteome</keyword>
<comment type="similarity">
    <text evidence="2 8">Belongs to the dihydrofolate reductase family.</text>
</comment>
<reference evidence="10" key="1">
    <citation type="submission" date="2020-08" db="EMBL/GenBank/DDBJ databases">
        <title>Genome public.</title>
        <authorList>
            <person name="Liu C."/>
            <person name="Sun Q."/>
        </authorList>
    </citation>
    <scope>NUCLEOTIDE SEQUENCE</scope>
    <source>
        <strain evidence="10">NSJ-42</strain>
    </source>
</reference>
<accession>A0A8I0ABS7</accession>
<gene>
    <name evidence="10" type="ORF">H8R92_11360</name>
</gene>
<comment type="function">
    <text evidence="7 8">Key enzyme in folate metabolism. Catalyzes an essential reaction for de novo glycine and purine synthesis, and for DNA precursor synthesis.</text>
</comment>
<evidence type="ECO:0000256" key="5">
    <source>
        <dbReference type="ARBA" id="ARBA00022857"/>
    </source>
</evidence>
<dbReference type="EMBL" id="JACOOQ010000021">
    <property type="protein sequence ID" value="MBC5641001.1"/>
    <property type="molecule type" value="Genomic_DNA"/>
</dbReference>
<dbReference type="GO" id="GO:0004146">
    <property type="term" value="F:dihydrofolate reductase activity"/>
    <property type="evidence" value="ECO:0007669"/>
    <property type="project" value="UniProtKB-EC"/>
</dbReference>
<dbReference type="InterPro" id="IPR001796">
    <property type="entry name" value="DHFR_dom"/>
</dbReference>
<dbReference type="EC" id="1.5.1.3" evidence="3 8"/>
<keyword evidence="6 8" id="KW-0560">Oxidoreductase</keyword>